<feature type="signal peptide" evidence="1">
    <location>
        <begin position="1"/>
        <end position="20"/>
    </location>
</feature>
<feature type="chain" id="PRO_5040988934" description="AB hydrolase-1 domain-containing protein" evidence="1">
    <location>
        <begin position="21"/>
        <end position="411"/>
    </location>
</feature>
<comment type="caution">
    <text evidence="3">The sequence shown here is derived from an EMBL/GenBank/DDBJ whole genome shotgun (WGS) entry which is preliminary data.</text>
</comment>
<dbReference type="InterPro" id="IPR029058">
    <property type="entry name" value="AB_hydrolase_fold"/>
</dbReference>
<proteinExistence type="predicted"/>
<dbReference type="SUPFAM" id="SSF53474">
    <property type="entry name" value="alpha/beta-Hydrolases"/>
    <property type="match status" value="1"/>
</dbReference>
<dbReference type="GO" id="GO:0046464">
    <property type="term" value="P:acylglycerol catabolic process"/>
    <property type="evidence" value="ECO:0007669"/>
    <property type="project" value="TreeGrafter"/>
</dbReference>
<keyword evidence="4" id="KW-1185">Reference proteome</keyword>
<dbReference type="PANTHER" id="PTHR43798:SF5">
    <property type="entry name" value="MONOACYLGLYCEROL LIPASE ABHD6"/>
    <property type="match status" value="1"/>
</dbReference>
<evidence type="ECO:0000256" key="1">
    <source>
        <dbReference type="SAM" id="SignalP"/>
    </source>
</evidence>
<dbReference type="InterPro" id="IPR050266">
    <property type="entry name" value="AB_hydrolase_sf"/>
</dbReference>
<evidence type="ECO:0000259" key="2">
    <source>
        <dbReference type="Pfam" id="PF12697"/>
    </source>
</evidence>
<dbReference type="Gene3D" id="3.40.50.1820">
    <property type="entry name" value="alpha/beta hydrolase"/>
    <property type="match status" value="1"/>
</dbReference>
<dbReference type="EMBL" id="CAOQHR010000002">
    <property type="protein sequence ID" value="CAI6311531.1"/>
    <property type="molecule type" value="Genomic_DNA"/>
</dbReference>
<dbReference type="PANTHER" id="PTHR43798">
    <property type="entry name" value="MONOACYLGLYCEROL LIPASE"/>
    <property type="match status" value="1"/>
</dbReference>
<dbReference type="GO" id="GO:0047372">
    <property type="term" value="F:monoacylglycerol lipase activity"/>
    <property type="evidence" value="ECO:0007669"/>
    <property type="project" value="TreeGrafter"/>
</dbReference>
<evidence type="ECO:0000313" key="3">
    <source>
        <dbReference type="EMBL" id="CAI6311531.1"/>
    </source>
</evidence>
<gene>
    <name evidence="3" type="ORF">PDIGIT_LOCUS3234</name>
</gene>
<sequence length="411" mass="44326">MHSNTPLILFSFALITSSNALPYTPLAPPTPSPPSCKDLTLSITASALNWDLPPYPANATDVATLGRYLGQTVPASNFSSKPKIKVDGTWEISARYCEPSIKVKEREGEVVQLLLHGFLSNKLYWHGLDYPNPDYSTQYDYAAHATSQGYATLSIDNLGNGESSHPDPLKIVQFPLQQAIIRTIISSLRNGTLNPVNIPAKFEKVVMVGHSYGALHTRELSIVNPKGEDGGADAYILTSTALNPLGLSAIVSQATAGSASVFDTAPSSKDLPNGYMAGKLSAWETYLYPSVERGEVDEKVIEFEKREFAHTFTVGELASPKLNTTSEFEGPVLVMTGRNDVLVCSNGTIAGAAIADCGVGKEGIIAAMEKVYPRARFGVYVPDRTGHMLNFGYSAAETFGAAHMFLEENRL</sequence>
<feature type="domain" description="AB hydrolase-1" evidence="2">
    <location>
        <begin position="113"/>
        <end position="291"/>
    </location>
</feature>
<dbReference type="Proteomes" id="UP001152607">
    <property type="component" value="Unassembled WGS sequence"/>
</dbReference>
<reference evidence="3" key="1">
    <citation type="submission" date="2023-01" db="EMBL/GenBank/DDBJ databases">
        <authorList>
            <person name="Van Ghelder C."/>
            <person name="Rancurel C."/>
        </authorList>
    </citation>
    <scope>NUCLEOTIDE SEQUENCE</scope>
    <source>
        <strain evidence="3">CNCM I-4278</strain>
    </source>
</reference>
<keyword evidence="1" id="KW-0732">Signal</keyword>
<dbReference type="OrthoDB" id="190201at2759"/>
<dbReference type="GO" id="GO:0016020">
    <property type="term" value="C:membrane"/>
    <property type="evidence" value="ECO:0007669"/>
    <property type="project" value="TreeGrafter"/>
</dbReference>
<evidence type="ECO:0000313" key="4">
    <source>
        <dbReference type="Proteomes" id="UP001152607"/>
    </source>
</evidence>
<accession>A0A9W4U6E1</accession>
<name>A0A9W4U6E1_9PLEO</name>
<dbReference type="AlphaFoldDB" id="A0A9W4U6E1"/>
<dbReference type="InterPro" id="IPR000073">
    <property type="entry name" value="AB_hydrolase_1"/>
</dbReference>
<dbReference type="Pfam" id="PF12697">
    <property type="entry name" value="Abhydrolase_6"/>
    <property type="match status" value="1"/>
</dbReference>
<organism evidence="3 4">
    <name type="scientific">Periconia digitata</name>
    <dbReference type="NCBI Taxonomy" id="1303443"/>
    <lineage>
        <taxon>Eukaryota</taxon>
        <taxon>Fungi</taxon>
        <taxon>Dikarya</taxon>
        <taxon>Ascomycota</taxon>
        <taxon>Pezizomycotina</taxon>
        <taxon>Dothideomycetes</taxon>
        <taxon>Pleosporomycetidae</taxon>
        <taxon>Pleosporales</taxon>
        <taxon>Massarineae</taxon>
        <taxon>Periconiaceae</taxon>
        <taxon>Periconia</taxon>
    </lineage>
</organism>
<protein>
    <recommendedName>
        <fullName evidence="2">AB hydrolase-1 domain-containing protein</fullName>
    </recommendedName>
</protein>